<dbReference type="VEuPathDB" id="MicrosporidiaDB:VICG_00999"/>
<dbReference type="InParanoid" id="L2GNT3"/>
<evidence type="ECO:0000313" key="5">
    <source>
        <dbReference type="EMBL" id="ELA41982.1"/>
    </source>
</evidence>
<organism evidence="5 6">
    <name type="scientific">Vittaforma corneae (strain ATCC 50505)</name>
    <name type="common">Microsporidian parasite</name>
    <name type="synonym">Nosema corneum</name>
    <dbReference type="NCBI Taxonomy" id="993615"/>
    <lineage>
        <taxon>Eukaryota</taxon>
        <taxon>Fungi</taxon>
        <taxon>Fungi incertae sedis</taxon>
        <taxon>Microsporidia</taxon>
        <taxon>Nosematidae</taxon>
        <taxon>Vittaforma</taxon>
    </lineage>
</organism>
<dbReference type="Proteomes" id="UP000011082">
    <property type="component" value="Unassembled WGS sequence"/>
</dbReference>
<evidence type="ECO:0000259" key="4">
    <source>
        <dbReference type="SMART" id="SM00485"/>
    </source>
</evidence>
<feature type="domain" description="XPG-I" evidence="3">
    <location>
        <begin position="445"/>
        <end position="513"/>
    </location>
</feature>
<dbReference type="Gene3D" id="1.10.150.20">
    <property type="entry name" value="5' to 3' exonuclease, C-terminal subdomain"/>
    <property type="match status" value="1"/>
</dbReference>
<dbReference type="PANTHER" id="PTHR11081">
    <property type="entry name" value="FLAP ENDONUCLEASE FAMILY MEMBER"/>
    <property type="match status" value="1"/>
</dbReference>
<proteinExistence type="predicted"/>
<dbReference type="InterPro" id="IPR006084">
    <property type="entry name" value="XPG/Rad2"/>
</dbReference>
<dbReference type="InterPro" id="IPR006086">
    <property type="entry name" value="XPG-I_dom"/>
</dbReference>
<dbReference type="SUPFAM" id="SSF47807">
    <property type="entry name" value="5' to 3' exonuclease, C-terminal subdomain"/>
    <property type="match status" value="1"/>
</dbReference>
<gene>
    <name evidence="5" type="ORF">VICG_00999</name>
</gene>
<dbReference type="RefSeq" id="XP_007604446.1">
    <property type="nucleotide sequence ID" value="XM_007604384.1"/>
</dbReference>
<dbReference type="InterPro" id="IPR006085">
    <property type="entry name" value="XPG_DNA_repair_N"/>
</dbReference>
<dbReference type="OrthoDB" id="31113at2759"/>
<name>L2GNT3_VITCO</name>
<dbReference type="OMA" id="LEECHTA"/>
<evidence type="ECO:0000259" key="3">
    <source>
        <dbReference type="SMART" id="SM00484"/>
    </source>
</evidence>
<dbReference type="InterPro" id="IPR036279">
    <property type="entry name" value="5-3_exonuclease_C_sf"/>
</dbReference>
<protein>
    <recommendedName>
        <fullName evidence="7">XPG N-terminal domain-containing protein</fullName>
    </recommendedName>
</protein>
<dbReference type="PRINTS" id="PR00853">
    <property type="entry name" value="XPGRADSUPER"/>
</dbReference>
<dbReference type="EMBL" id="JH370136">
    <property type="protein sequence ID" value="ELA41982.1"/>
    <property type="molecule type" value="Genomic_DNA"/>
</dbReference>
<keyword evidence="1" id="KW-0540">Nuclease</keyword>
<dbReference type="HOGENOM" id="CLU_027593_0_0_1"/>
<reference evidence="6" key="1">
    <citation type="submission" date="2011-05" db="EMBL/GenBank/DDBJ databases">
        <title>The genome sequence of Vittaforma corneae strain ATCC 50505.</title>
        <authorList>
            <consortium name="The Broad Institute Genome Sequencing Platform"/>
            <person name="Cuomo C."/>
            <person name="Didier E."/>
            <person name="Bowers L."/>
            <person name="Young S.K."/>
            <person name="Zeng Q."/>
            <person name="Gargeya S."/>
            <person name="Fitzgerald M."/>
            <person name="Haas B."/>
            <person name="Abouelleil A."/>
            <person name="Alvarado L."/>
            <person name="Arachchi H.M."/>
            <person name="Berlin A."/>
            <person name="Chapman S.B."/>
            <person name="Gearin G."/>
            <person name="Goldberg J."/>
            <person name="Griggs A."/>
            <person name="Gujja S."/>
            <person name="Hansen M."/>
            <person name="Heiman D."/>
            <person name="Howarth C."/>
            <person name="Larimer J."/>
            <person name="Lui A."/>
            <person name="MacDonald P.J.P."/>
            <person name="McCowen C."/>
            <person name="Montmayeur A."/>
            <person name="Murphy C."/>
            <person name="Neiman D."/>
            <person name="Pearson M."/>
            <person name="Priest M."/>
            <person name="Roberts A."/>
            <person name="Saif S."/>
            <person name="Shea T."/>
            <person name="Sisk P."/>
            <person name="Stolte C."/>
            <person name="Sykes S."/>
            <person name="Wortman J."/>
            <person name="Nusbaum C."/>
            <person name="Birren B."/>
        </authorList>
    </citation>
    <scope>NUCLEOTIDE SEQUENCE [LARGE SCALE GENOMIC DNA]</scope>
    <source>
        <strain evidence="6">ATCC 50505</strain>
    </source>
</reference>
<dbReference type="GO" id="GO:0006281">
    <property type="term" value="P:DNA repair"/>
    <property type="evidence" value="ECO:0007669"/>
    <property type="project" value="UniProtKB-ARBA"/>
</dbReference>
<dbReference type="SMART" id="SM00484">
    <property type="entry name" value="XPGI"/>
    <property type="match status" value="1"/>
</dbReference>
<feature type="domain" description="XPG N-terminal" evidence="4">
    <location>
        <begin position="1"/>
        <end position="87"/>
    </location>
</feature>
<keyword evidence="2" id="KW-0378">Hydrolase</keyword>
<accession>L2GNT3</accession>
<dbReference type="GO" id="GO:0017108">
    <property type="term" value="F:5'-flap endonuclease activity"/>
    <property type="evidence" value="ECO:0007669"/>
    <property type="project" value="TreeGrafter"/>
</dbReference>
<dbReference type="Gene3D" id="3.40.50.1010">
    <property type="entry name" value="5'-nuclease"/>
    <property type="match status" value="2"/>
</dbReference>
<dbReference type="CDD" id="cd09900">
    <property type="entry name" value="H3TH_XPG-like"/>
    <property type="match status" value="1"/>
</dbReference>
<dbReference type="PANTHER" id="PTHR11081:SF59">
    <property type="entry name" value="FI23547P1"/>
    <property type="match status" value="1"/>
</dbReference>
<evidence type="ECO:0000256" key="1">
    <source>
        <dbReference type="ARBA" id="ARBA00022722"/>
    </source>
</evidence>
<dbReference type="AlphaFoldDB" id="L2GNT3"/>
<evidence type="ECO:0000313" key="6">
    <source>
        <dbReference type="Proteomes" id="UP000011082"/>
    </source>
</evidence>
<dbReference type="Pfam" id="PF00752">
    <property type="entry name" value="XPG_N"/>
    <property type="match status" value="1"/>
</dbReference>
<evidence type="ECO:0000256" key="2">
    <source>
        <dbReference type="ARBA" id="ARBA00022801"/>
    </source>
</evidence>
<dbReference type="SUPFAM" id="SSF88723">
    <property type="entry name" value="PIN domain-like"/>
    <property type="match status" value="1"/>
</dbReference>
<dbReference type="Pfam" id="PF00867">
    <property type="entry name" value="XPG_I"/>
    <property type="match status" value="1"/>
</dbReference>
<dbReference type="SMART" id="SM00485">
    <property type="entry name" value="XPGN"/>
    <property type="match status" value="1"/>
</dbReference>
<sequence>MGVRNLWKILEPCAKKAEFKNKTLAVDTSIWMHHYKSIPDNMVVFSISKRIFKILYNKIQPVFVFDGKPPAAKKETVEKRKQNELKSLIRKIVLNKRCSKCGELLKVCRHINDFDEPELKKLDEEAINKLKHHNYNWGELSSETNDIVEDGKYESVIDNGQQYVDSSISNFDYESIRNLSKQQQLEKLIDLRSKRKLPMVFDNSDFSSFCESQLENVKKRNKITSLIRNLNKDARKTIQSDWTGYSELRKDEVNIFKAFYYKEEEEEQHNHSKERSESSEVERLFEKHQSDGWDDVFEKYAIHSLKSTECDVKRQANFNLALLNTVNDASSTVLSNHRMVHEQNCIRDEMEIRNLSSLDDAGIGVKFCGLKEYIREGIVEDNVSKEDICESSVDAADYFDDSNDDYAHHSFEREYGPSANSIECDLSISNNDLQRVQRLIIELLDILELPHIECIGETDAQCGYLFRKRLIDGVVSEDNDMVLHGVTVYKNFFRKDKDILSFSYQDVIEQLGLDQDSLIKMSYLLGSDYCIGVKRVGIKSVFDRLKDVSEAEVLFLKAIYTDENVKKVDKVVFGSLNIDKFRHYLLAKGFEQHKIDELLLYCKKIMENCKPEY</sequence>
<evidence type="ECO:0008006" key="7">
    <source>
        <dbReference type="Google" id="ProtNLM"/>
    </source>
</evidence>
<dbReference type="FunCoup" id="L2GNT3">
    <property type="interactions" value="111"/>
</dbReference>
<dbReference type="GeneID" id="19881711"/>
<dbReference type="STRING" id="993615.L2GNT3"/>
<keyword evidence="6" id="KW-1185">Reference proteome</keyword>
<dbReference type="InterPro" id="IPR029060">
    <property type="entry name" value="PIN-like_dom_sf"/>
</dbReference>